<dbReference type="AlphaFoldDB" id="G3IZG6"/>
<name>G3IZG6_METTV</name>
<reference evidence="1 2" key="1">
    <citation type="submission" date="2011-06" db="EMBL/GenBank/DDBJ databases">
        <title>Genomic sequence of Methylobacter tundripaludum SV96.</title>
        <authorList>
            <consortium name="US DOE Joint Genome Institute"/>
            <person name="Lucas S."/>
            <person name="Han J."/>
            <person name="Lapidus A."/>
            <person name="Cheng J.-F."/>
            <person name="Goodwin L."/>
            <person name="Pitluck S."/>
            <person name="Held B."/>
            <person name="Detter J.C."/>
            <person name="Han C."/>
            <person name="Tapia R."/>
            <person name="Land M."/>
            <person name="Hauser L."/>
            <person name="Kyrpides N."/>
            <person name="Ivanova N."/>
            <person name="Ovchinnikova G."/>
            <person name="Pagani I."/>
            <person name="Klotz M.G."/>
            <person name="Dispirito A.A."/>
            <person name="Murrell J.C."/>
            <person name="Dunfield P."/>
            <person name="Kalyuzhnaya M.G."/>
            <person name="Svenning M."/>
            <person name="Trotsenko Y.A."/>
            <person name="Stein L.Y."/>
            <person name="Woyke T."/>
        </authorList>
    </citation>
    <scope>NUCLEOTIDE SEQUENCE [LARGE SCALE GENOMIC DNA]</scope>
    <source>
        <strain evidence="2">ATCC BAA-1195 / DSM 17260 / SV96</strain>
    </source>
</reference>
<proteinExistence type="predicted"/>
<sequence length="99" mass="11389">MQTMDCIYVSTGRHARFHGLHTENQVGRRVILVGCVKLKRTLIHDMKVIKYGADLIRYLIMRGYLLFQYPLPPLQFGYPFLHKGLGCIGTDMRFAALFG</sequence>
<dbReference type="Proteomes" id="UP000004664">
    <property type="component" value="Unassembled WGS sequence"/>
</dbReference>
<organism evidence="1 2">
    <name type="scientific">Methylobacter tundripaludum (strain ATCC BAA-1195 / DSM 17260 / SV96)</name>
    <dbReference type="NCBI Taxonomy" id="697282"/>
    <lineage>
        <taxon>Bacteria</taxon>
        <taxon>Pseudomonadati</taxon>
        <taxon>Pseudomonadota</taxon>
        <taxon>Gammaproteobacteria</taxon>
        <taxon>Methylococcales</taxon>
        <taxon>Methylococcaceae</taxon>
        <taxon>Methylobacter</taxon>
    </lineage>
</organism>
<evidence type="ECO:0000313" key="1">
    <source>
        <dbReference type="EMBL" id="EGW20338.1"/>
    </source>
</evidence>
<protein>
    <submittedName>
        <fullName evidence="1">Uncharacterized protein</fullName>
    </submittedName>
</protein>
<evidence type="ECO:0000313" key="2">
    <source>
        <dbReference type="Proteomes" id="UP000004664"/>
    </source>
</evidence>
<accession>G3IZG6</accession>
<dbReference type="EMBL" id="JH109153">
    <property type="protein sequence ID" value="EGW20338.1"/>
    <property type="molecule type" value="Genomic_DNA"/>
</dbReference>
<keyword evidence="2" id="KW-1185">Reference proteome</keyword>
<dbReference type="HOGENOM" id="CLU_2317095_0_0_6"/>
<gene>
    <name evidence="1" type="ORF">Mettu_3469</name>
</gene>